<dbReference type="Pfam" id="PF02731">
    <property type="entry name" value="SKIP_SNW"/>
    <property type="match status" value="1"/>
</dbReference>
<feature type="region of interest" description="Disordered" evidence="2">
    <location>
        <begin position="501"/>
        <end position="611"/>
    </location>
</feature>
<evidence type="ECO:0000313" key="5">
    <source>
        <dbReference type="Proteomes" id="UP000187203"/>
    </source>
</evidence>
<name>A0A1R3GJI1_9ROSI</name>
<feature type="compositionally biased region" description="Basic and acidic residues" evidence="2">
    <location>
        <begin position="517"/>
        <end position="531"/>
    </location>
</feature>
<organism evidence="4 5">
    <name type="scientific">Corchorus olitorius</name>
    <dbReference type="NCBI Taxonomy" id="93759"/>
    <lineage>
        <taxon>Eukaryota</taxon>
        <taxon>Viridiplantae</taxon>
        <taxon>Streptophyta</taxon>
        <taxon>Embryophyta</taxon>
        <taxon>Tracheophyta</taxon>
        <taxon>Spermatophyta</taxon>
        <taxon>Magnoliopsida</taxon>
        <taxon>eudicotyledons</taxon>
        <taxon>Gunneridae</taxon>
        <taxon>Pentapetalae</taxon>
        <taxon>rosids</taxon>
        <taxon>malvids</taxon>
        <taxon>Malvales</taxon>
        <taxon>Malvaceae</taxon>
        <taxon>Grewioideae</taxon>
        <taxon>Apeibeae</taxon>
        <taxon>Corchorus</taxon>
    </lineage>
</organism>
<feature type="domain" description="SKI-interacting protein SKIP SNW" evidence="3">
    <location>
        <begin position="192"/>
        <end position="351"/>
    </location>
</feature>
<dbReference type="GO" id="GO:0000398">
    <property type="term" value="P:mRNA splicing, via spliceosome"/>
    <property type="evidence" value="ECO:0007669"/>
    <property type="project" value="InterPro"/>
</dbReference>
<reference evidence="5" key="1">
    <citation type="submission" date="2013-09" db="EMBL/GenBank/DDBJ databases">
        <title>Corchorus olitorius genome sequencing.</title>
        <authorList>
            <person name="Alam M."/>
            <person name="Haque M.S."/>
            <person name="Islam M.S."/>
            <person name="Emdad E.M."/>
            <person name="Islam M.M."/>
            <person name="Ahmed B."/>
            <person name="Halim A."/>
            <person name="Hossen Q.M.M."/>
            <person name="Hossain M.Z."/>
            <person name="Ahmed R."/>
            <person name="Khan M.M."/>
            <person name="Islam R."/>
            <person name="Rashid M.M."/>
            <person name="Khan S.A."/>
            <person name="Rahman M.S."/>
            <person name="Alam M."/>
            <person name="Yahiya A.S."/>
            <person name="Khan M.S."/>
            <person name="Azam M.S."/>
            <person name="Haque T."/>
            <person name="Lashkar M.Z.H."/>
            <person name="Akhand A.I."/>
            <person name="Morshed G."/>
            <person name="Roy S."/>
            <person name="Uddin K.S."/>
            <person name="Rabeya T."/>
            <person name="Hossain A.S."/>
            <person name="Chowdhury A."/>
            <person name="Snigdha A.R."/>
            <person name="Mortoza M.S."/>
            <person name="Matin S.A."/>
            <person name="Hoque S.M.E."/>
            <person name="Islam M.K."/>
            <person name="Roy D.K."/>
            <person name="Haider R."/>
            <person name="Moosa M.M."/>
            <person name="Elias S.M."/>
            <person name="Hasan A.M."/>
            <person name="Jahan S."/>
            <person name="Shafiuddin M."/>
            <person name="Mahmood N."/>
            <person name="Shommy N.S."/>
        </authorList>
    </citation>
    <scope>NUCLEOTIDE SEQUENCE [LARGE SCALE GENOMIC DNA]</scope>
    <source>
        <strain evidence="5">cv. O-4</strain>
    </source>
</reference>
<feature type="compositionally biased region" description="Pro residues" evidence="2">
    <location>
        <begin position="241"/>
        <end position="252"/>
    </location>
</feature>
<comment type="similarity">
    <text evidence="1">Belongs to the SNW family.</text>
</comment>
<keyword evidence="5" id="KW-1185">Reference proteome</keyword>
<feature type="region of interest" description="Disordered" evidence="2">
    <location>
        <begin position="224"/>
        <end position="266"/>
    </location>
</feature>
<sequence length="611" mass="68713">MTALKDLKDLLPAAKNSTATYYDHANDPWFKQRFSAPSEEEKSTAALKAKPVPPYLKREGFVPRKVEDFGDGGAFPEIHIAQYPLGMGRERGANPRSKILPVTVDAHGNLAYDAIVKQSENAKKIVYTQHTDLIPKLAKNDEDGGNEVEEEEMQKEIEETMLETKAALEKIVNVKLSAAQPKNVPNQSSDSKYIKYKPSQQSAAFNSGANERIIRMVEMPVDPLEPPKFKHKRVPKASGSPPVPVMHSPPRPVTVKDQQDWKIPPCISNWKNPKGYTIPLDKRLAADGRGLQEVQINDNFAKLSEALYVAEQKAREAVAMRSKVQKEMAMKDKERKEQELRALAAKARSERTGTVAPAAAVPMSSDRNAMDTDMRGDYEPVRDRERDMPKESKEEREERLKREKIREERRRERERERRLEAKDAAMGKKSKITRDRDRDISEKVALGMASTGAGRGGEVMYDQRLFNQEKGMDSGFATDDQYNIYDKGLFTAQPTLSTLYRPKKDMDSEMYGGADEQLDKLRKTDRFKPDKQFGGTSERSGPRDKPVEFEKEAEEADPFGLDQFLTEVKKGKKAMDKVGSGGTMKASAGSSMRDGYEGGSSRSRIGFERGH</sequence>
<accession>A0A1R3GJI1</accession>
<protein>
    <recommendedName>
        <fullName evidence="3">SKI-interacting protein SKIP SNW domain-containing protein</fullName>
    </recommendedName>
</protein>
<proteinExistence type="inferred from homology"/>
<feature type="compositionally biased region" description="Basic and acidic residues" evidence="2">
    <location>
        <begin position="567"/>
        <end position="576"/>
    </location>
</feature>
<feature type="compositionally biased region" description="Basic and acidic residues" evidence="2">
    <location>
        <begin position="368"/>
        <end position="438"/>
    </location>
</feature>
<dbReference type="AlphaFoldDB" id="A0A1R3GJI1"/>
<dbReference type="InterPro" id="IPR004015">
    <property type="entry name" value="SKI-int_prot_SKIP_SNW-dom"/>
</dbReference>
<dbReference type="OrthoDB" id="666364at2759"/>
<feature type="compositionally biased region" description="Basic and acidic residues" evidence="2">
    <location>
        <begin position="540"/>
        <end position="550"/>
    </location>
</feature>
<dbReference type="EMBL" id="AWUE01022440">
    <property type="protein sequence ID" value="OMO58243.1"/>
    <property type="molecule type" value="Genomic_DNA"/>
</dbReference>
<gene>
    <name evidence="4" type="ORF">COLO4_34776</name>
</gene>
<feature type="compositionally biased region" description="Polar residues" evidence="2">
    <location>
        <begin position="198"/>
        <end position="207"/>
    </location>
</feature>
<dbReference type="InterPro" id="IPR017862">
    <property type="entry name" value="SKI-int_prot_SKIP"/>
</dbReference>
<evidence type="ECO:0000256" key="1">
    <source>
        <dbReference type="ARBA" id="ARBA00010197"/>
    </source>
</evidence>
<feature type="region of interest" description="Disordered" evidence="2">
    <location>
        <begin position="179"/>
        <end position="207"/>
    </location>
</feature>
<evidence type="ECO:0000256" key="2">
    <source>
        <dbReference type="SAM" id="MobiDB-lite"/>
    </source>
</evidence>
<dbReference type="Proteomes" id="UP000187203">
    <property type="component" value="Unassembled WGS sequence"/>
</dbReference>
<comment type="caution">
    <text evidence="4">The sequence shown here is derived from an EMBL/GenBank/DDBJ whole genome shotgun (WGS) entry which is preliminary data.</text>
</comment>
<dbReference type="GO" id="GO:0005681">
    <property type="term" value="C:spliceosomal complex"/>
    <property type="evidence" value="ECO:0007669"/>
    <property type="project" value="InterPro"/>
</dbReference>
<dbReference type="STRING" id="93759.A0A1R3GJI1"/>
<evidence type="ECO:0000313" key="4">
    <source>
        <dbReference type="EMBL" id="OMO58243.1"/>
    </source>
</evidence>
<dbReference type="PANTHER" id="PTHR12096">
    <property type="entry name" value="NUCLEAR PROTEIN SKIP-RELATED"/>
    <property type="match status" value="1"/>
</dbReference>
<feature type="region of interest" description="Disordered" evidence="2">
    <location>
        <begin position="345"/>
        <end position="438"/>
    </location>
</feature>
<evidence type="ECO:0000259" key="3">
    <source>
        <dbReference type="Pfam" id="PF02731"/>
    </source>
</evidence>